<dbReference type="Proteomes" id="UP000198341">
    <property type="component" value="Chromosome 1"/>
</dbReference>
<dbReference type="AlphaFoldDB" id="K8E9N1"/>
<keyword evidence="4" id="KW-1185">Reference proteome</keyword>
<protein>
    <recommendedName>
        <fullName evidence="2">Chromo domain-containing protein</fullName>
    </recommendedName>
</protein>
<dbReference type="SUPFAM" id="SSF54160">
    <property type="entry name" value="Chromo domain-like"/>
    <property type="match status" value="1"/>
</dbReference>
<evidence type="ECO:0000256" key="1">
    <source>
        <dbReference type="SAM" id="MobiDB-lite"/>
    </source>
</evidence>
<feature type="region of interest" description="Disordered" evidence="1">
    <location>
        <begin position="21"/>
        <end position="41"/>
    </location>
</feature>
<accession>K8E9N1</accession>
<dbReference type="KEGG" id="bpg:Bathy01g05580"/>
<dbReference type="GeneID" id="19018293"/>
<dbReference type="Gene3D" id="2.40.50.40">
    <property type="match status" value="1"/>
</dbReference>
<dbReference type="InterPro" id="IPR016197">
    <property type="entry name" value="Chromo-like_dom_sf"/>
</dbReference>
<dbReference type="RefSeq" id="XP_007515470.1">
    <property type="nucleotide sequence ID" value="XM_007515408.1"/>
</dbReference>
<feature type="domain" description="Chromo" evidence="2">
    <location>
        <begin position="43"/>
        <end position="101"/>
    </location>
</feature>
<dbReference type="CDD" id="cd00024">
    <property type="entry name" value="CD_CSD"/>
    <property type="match status" value="1"/>
</dbReference>
<evidence type="ECO:0000313" key="3">
    <source>
        <dbReference type="EMBL" id="CCO14349.1"/>
    </source>
</evidence>
<evidence type="ECO:0000259" key="2">
    <source>
        <dbReference type="PROSITE" id="PS50013"/>
    </source>
</evidence>
<sequence length="101" mass="11532">MSRRKIEKCKDYVKKENGQWEHVPIGPEHHPKKKAKAEAKAEPEVDTIIGIAYPEAGRKEYLVRWAGFKDTELTWEKPEDLSTDVAKKAIGEFETEHGITG</sequence>
<evidence type="ECO:0000313" key="4">
    <source>
        <dbReference type="Proteomes" id="UP000198341"/>
    </source>
</evidence>
<dbReference type="EMBL" id="FO082278">
    <property type="protein sequence ID" value="CCO14349.1"/>
    <property type="molecule type" value="Genomic_DNA"/>
</dbReference>
<dbReference type="SMART" id="SM00298">
    <property type="entry name" value="CHROMO"/>
    <property type="match status" value="1"/>
</dbReference>
<dbReference type="OrthoDB" id="433924at2759"/>
<reference evidence="3 4" key="1">
    <citation type="submission" date="2011-10" db="EMBL/GenBank/DDBJ databases">
        <authorList>
            <person name="Genoscope - CEA"/>
        </authorList>
    </citation>
    <scope>NUCLEOTIDE SEQUENCE [LARGE SCALE GENOMIC DNA]</scope>
    <source>
        <strain evidence="3 4">RCC 1105</strain>
    </source>
</reference>
<organism evidence="3 4">
    <name type="scientific">Bathycoccus prasinos</name>
    <dbReference type="NCBI Taxonomy" id="41875"/>
    <lineage>
        <taxon>Eukaryota</taxon>
        <taxon>Viridiplantae</taxon>
        <taxon>Chlorophyta</taxon>
        <taxon>Mamiellophyceae</taxon>
        <taxon>Mamiellales</taxon>
        <taxon>Bathycoccaceae</taxon>
        <taxon>Bathycoccus</taxon>
    </lineage>
</organism>
<dbReference type="InterPro" id="IPR023780">
    <property type="entry name" value="Chromo_domain"/>
</dbReference>
<gene>
    <name evidence="3" type="ORF">Bathy01g05580</name>
</gene>
<dbReference type="Pfam" id="PF00385">
    <property type="entry name" value="Chromo"/>
    <property type="match status" value="1"/>
</dbReference>
<dbReference type="InterPro" id="IPR000953">
    <property type="entry name" value="Chromo/chromo_shadow_dom"/>
</dbReference>
<proteinExistence type="predicted"/>
<dbReference type="PROSITE" id="PS50013">
    <property type="entry name" value="CHROMO_2"/>
    <property type="match status" value="1"/>
</dbReference>
<name>K8E9N1_9CHLO</name>